<dbReference type="RefSeq" id="WP_114471919.1">
    <property type="nucleotide sequence ID" value="NZ_QPJK01000013.1"/>
</dbReference>
<dbReference type="Pfam" id="PF07514">
    <property type="entry name" value="TraI_2"/>
    <property type="match status" value="1"/>
</dbReference>
<dbReference type="EMBL" id="QPJK01000013">
    <property type="protein sequence ID" value="RCW65118.1"/>
    <property type="molecule type" value="Genomic_DNA"/>
</dbReference>
<feature type="region of interest" description="Disordered" evidence="1">
    <location>
        <begin position="399"/>
        <end position="465"/>
    </location>
</feature>
<sequence length="618" mass="65543">MRADDPADPSAPQAPWADPSSFHGDVVRAFAYPSVDPGFPALDLNRLMDAHKELITRIKICYGTDNATFENDVLVPVRRYAAFVHLLPATPANYFNEPGGLLRLGLETAFYALQGTDAHIFSGRATIAARRHLEPRWRLATFLAGLCSEIHRTLGAVIVTDHAGNEWSAYLQGLQPWLVSTSAGRFYLKWRPRPMENPGLGLFALPHIVPAPMLAHLAQGNAIVVPHMMASITGMSLPREHNVLGDLVRRAAALVIDRFLRLSADRFGKPQLGSHLERYLVDGLRRLVATHPSWTPNAERSRVWYGNDGMFIVWPNAAHDLRKLLEDDQLPGIPKSAETMLEILCAAGVFLAQADEKPLWPILPPDAKGPLEAVKLADPAIVLAGLEPRPTAASNSIIAPPAQAKSPPAPAKASCEPLPAAEGAPTEGVKDAAHLDAPDTADVPPSDRPRSALSPSPPPQQPIPQQLELPIGQVAPALPAAPGKELGREPAATSAGELSRPAPTSAALRLAAPMRLATQVKAALVDVIDALSGEDGAPQARLTADGLFIAWSEFARRGIAPPRAQQALAQAGMLVLADADDSTPAPSASQGSSAGGLVVDKAFLTGAAMAVDGPPPGR</sequence>
<feature type="region of interest" description="Disordered" evidence="1">
    <location>
        <begin position="478"/>
        <end position="503"/>
    </location>
</feature>
<name>A0A368XDM3_9BURK</name>
<evidence type="ECO:0000259" key="2">
    <source>
        <dbReference type="Pfam" id="PF07514"/>
    </source>
</evidence>
<proteinExistence type="predicted"/>
<comment type="caution">
    <text evidence="3">The sequence shown here is derived from an EMBL/GenBank/DDBJ whole genome shotgun (WGS) entry which is preliminary data.</text>
</comment>
<evidence type="ECO:0000313" key="4">
    <source>
        <dbReference type="Proteomes" id="UP000252884"/>
    </source>
</evidence>
<dbReference type="AlphaFoldDB" id="A0A368XDM3"/>
<protein>
    <submittedName>
        <fullName evidence="3">Conjugal transfer pilus assembly protein TraI</fullName>
    </submittedName>
</protein>
<feature type="compositionally biased region" description="Basic and acidic residues" evidence="1">
    <location>
        <begin position="428"/>
        <end position="437"/>
    </location>
</feature>
<accession>A0A368XDM3</accession>
<keyword evidence="4" id="KW-1185">Reference proteome</keyword>
<dbReference type="Gene3D" id="1.10.3210.40">
    <property type="match status" value="1"/>
</dbReference>
<evidence type="ECO:0000256" key="1">
    <source>
        <dbReference type="SAM" id="MobiDB-lite"/>
    </source>
</evidence>
<dbReference type="Proteomes" id="UP000252884">
    <property type="component" value="Unassembled WGS sequence"/>
</dbReference>
<gene>
    <name evidence="3" type="ORF">DES41_11342</name>
</gene>
<feature type="domain" description="Uncharacterised" evidence="2">
    <location>
        <begin position="50"/>
        <end position="352"/>
    </location>
</feature>
<organism evidence="3 4">
    <name type="scientific">Pseudorhodoferax soli</name>
    <dbReference type="NCBI Taxonomy" id="545864"/>
    <lineage>
        <taxon>Bacteria</taxon>
        <taxon>Pseudomonadati</taxon>
        <taxon>Pseudomonadota</taxon>
        <taxon>Betaproteobacteria</taxon>
        <taxon>Burkholderiales</taxon>
        <taxon>Comamonadaceae</taxon>
    </lineage>
</organism>
<dbReference type="NCBIfam" id="NF041494">
    <property type="entry name" value="MobH"/>
    <property type="match status" value="1"/>
</dbReference>
<dbReference type="OrthoDB" id="6190309at2"/>
<evidence type="ECO:0000313" key="3">
    <source>
        <dbReference type="EMBL" id="RCW65118.1"/>
    </source>
</evidence>
<feature type="compositionally biased region" description="Low complexity" evidence="1">
    <location>
        <begin position="399"/>
        <end position="414"/>
    </location>
</feature>
<dbReference type="InterPro" id="IPR011119">
    <property type="entry name" value="Unchr_helicase_relaxase_TraI"/>
</dbReference>
<reference evidence="3 4" key="1">
    <citation type="submission" date="2018-07" db="EMBL/GenBank/DDBJ databases">
        <title>Genomic Encyclopedia of Type Strains, Phase IV (KMG-IV): sequencing the most valuable type-strain genomes for metagenomic binning, comparative biology and taxonomic classification.</title>
        <authorList>
            <person name="Goeker M."/>
        </authorList>
    </citation>
    <scope>NUCLEOTIDE SEQUENCE [LARGE SCALE GENOMIC DNA]</scope>
    <source>
        <strain evidence="3 4">DSM 21634</strain>
    </source>
</reference>